<accession>A0A8W8KG16</accession>
<feature type="compositionally biased region" description="Low complexity" evidence="1">
    <location>
        <begin position="86"/>
        <end position="95"/>
    </location>
</feature>
<feature type="region of interest" description="Disordered" evidence="1">
    <location>
        <begin position="34"/>
        <end position="133"/>
    </location>
</feature>
<dbReference type="Proteomes" id="UP000005408">
    <property type="component" value="Unassembled WGS sequence"/>
</dbReference>
<sequence>MDIRRSKKLFHSGEVYDPEAYPSKVSLRRVVSHNPRPATCPPDDPAYLISHLPKPSRRGFSAKKPATCPPDDPSYLISRLPKSKDSSSLSSSPSKNAVMPAQVSPISKRKSYSPSLLRRSFFNRQPKSRQDQT</sequence>
<evidence type="ECO:0000256" key="1">
    <source>
        <dbReference type="SAM" id="MobiDB-lite"/>
    </source>
</evidence>
<organism evidence="2 3">
    <name type="scientific">Magallana gigas</name>
    <name type="common">Pacific oyster</name>
    <name type="synonym">Crassostrea gigas</name>
    <dbReference type="NCBI Taxonomy" id="29159"/>
    <lineage>
        <taxon>Eukaryota</taxon>
        <taxon>Metazoa</taxon>
        <taxon>Spiralia</taxon>
        <taxon>Lophotrochozoa</taxon>
        <taxon>Mollusca</taxon>
        <taxon>Bivalvia</taxon>
        <taxon>Autobranchia</taxon>
        <taxon>Pteriomorphia</taxon>
        <taxon>Ostreida</taxon>
        <taxon>Ostreoidea</taxon>
        <taxon>Ostreidae</taxon>
        <taxon>Magallana</taxon>
    </lineage>
</organism>
<dbReference type="AlphaFoldDB" id="A0A8W8KG16"/>
<name>A0A8W8KG16_MAGGI</name>
<evidence type="ECO:0000313" key="2">
    <source>
        <dbReference type="EnsemblMetazoa" id="G23732.1:cds"/>
    </source>
</evidence>
<keyword evidence="3" id="KW-1185">Reference proteome</keyword>
<protein>
    <submittedName>
        <fullName evidence="2">Uncharacterized protein</fullName>
    </submittedName>
</protein>
<reference evidence="2" key="1">
    <citation type="submission" date="2022-08" db="UniProtKB">
        <authorList>
            <consortium name="EnsemblMetazoa"/>
        </authorList>
    </citation>
    <scope>IDENTIFICATION</scope>
    <source>
        <strain evidence="2">05x7-T-G4-1.051#20</strain>
    </source>
</reference>
<proteinExistence type="predicted"/>
<evidence type="ECO:0000313" key="3">
    <source>
        <dbReference type="Proteomes" id="UP000005408"/>
    </source>
</evidence>
<dbReference type="EnsemblMetazoa" id="G23732.1">
    <property type="protein sequence ID" value="G23732.1:cds"/>
    <property type="gene ID" value="G23732"/>
</dbReference>